<sequence>MLNQLDLLAQRVGGSNELIDQWLLARRELLVAYYHLIGLKPNKEKHTPLDENALDDFCHKLVDYLSAGHFHIYDRIVQDADDVSSSKRVISTQLYPALQENTKQIMAFYDSQLETAIDHDNYMEFQQALSGVGEALATRFALEDKLIQQALEYKAEFLASIPAANNPDVSRLA</sequence>
<protein>
    <recommendedName>
        <fullName evidence="4">Regulator of sigma D</fullName>
    </recommendedName>
</protein>
<dbReference type="HAMAP" id="MF_01181">
    <property type="entry name" value="Rsd"/>
    <property type="match status" value="1"/>
</dbReference>
<evidence type="ECO:0000256" key="3">
    <source>
        <dbReference type="ARBA" id="ARBA00023163"/>
    </source>
</evidence>
<dbReference type="Pfam" id="PF04353">
    <property type="entry name" value="Rsd_AlgQ"/>
    <property type="match status" value="1"/>
</dbReference>
<dbReference type="InterPro" id="IPR023785">
    <property type="entry name" value="Sigma70_reg_Rsd"/>
</dbReference>
<dbReference type="NCBIfam" id="NF008723">
    <property type="entry name" value="PRK11718.1"/>
    <property type="match status" value="1"/>
</dbReference>
<reference evidence="6 7" key="1">
    <citation type="submission" date="2019-12" db="EMBL/GenBank/DDBJ databases">
        <authorList>
            <person name="Lee S.D."/>
        </authorList>
    </citation>
    <scope>NUCLEOTIDE SEQUENCE [LARGE SCALE GENOMIC DNA]</scope>
    <source>
        <strain evidence="6 7">SAP-6</strain>
    </source>
</reference>
<dbReference type="PIRSF" id="PIRSF016548">
    <property type="entry name" value="Rsd_AlgQ"/>
    <property type="match status" value="1"/>
</dbReference>
<comment type="subcellular location">
    <subcellularLocation>
        <location evidence="4">Cytoplasm</location>
    </subcellularLocation>
</comment>
<proteinExistence type="inferred from homology"/>
<keyword evidence="2 4" id="KW-0805">Transcription regulation</keyword>
<keyword evidence="1 4" id="KW-0963">Cytoplasm</keyword>
<dbReference type="GO" id="GO:0005737">
    <property type="term" value="C:cytoplasm"/>
    <property type="evidence" value="ECO:0007669"/>
    <property type="project" value="UniProtKB-SubCell"/>
</dbReference>
<comment type="similarity">
    <text evidence="4 5">Belongs to the Rsd/AlgQ family.</text>
</comment>
<name>A0A845SSN3_9GAMM</name>
<comment type="function">
    <text evidence="4">Binds RpoD and negatively regulates RpoD-mediated transcription activation by preventing the interaction between the primary sigma factor RpoD with the catalytic core of the RNA polymerase and with promoter DNA. May be involved in replacement of the RNA polymerase sigma subunit from RpoD to RpoS during the transition from exponential growth to the stationary phase.</text>
</comment>
<reference evidence="6 7" key="2">
    <citation type="submission" date="2020-02" db="EMBL/GenBank/DDBJ databases">
        <title>The new genus of Enterobacteriales.</title>
        <authorList>
            <person name="Kim I.S."/>
        </authorList>
    </citation>
    <scope>NUCLEOTIDE SEQUENCE [LARGE SCALE GENOMIC DNA]</scope>
    <source>
        <strain evidence="6 7">SAP-6</strain>
    </source>
</reference>
<dbReference type="RefSeq" id="WP_162368647.1">
    <property type="nucleotide sequence ID" value="NZ_WUBS01000026.1"/>
</dbReference>
<dbReference type="GO" id="GO:0006355">
    <property type="term" value="P:regulation of DNA-templated transcription"/>
    <property type="evidence" value="ECO:0007669"/>
    <property type="project" value="InterPro"/>
</dbReference>
<dbReference type="AlphaFoldDB" id="A0A845SSN3"/>
<dbReference type="InterPro" id="IPR007448">
    <property type="entry name" value="Sigma70_reg_Rsd_AlgQ"/>
</dbReference>
<accession>A0A845SSN3</accession>
<dbReference type="InterPro" id="IPR038309">
    <property type="entry name" value="Rsd/AlgQ_sf"/>
</dbReference>
<keyword evidence="7" id="KW-1185">Reference proteome</keyword>
<evidence type="ECO:0000313" key="6">
    <source>
        <dbReference type="EMBL" id="NDL65934.1"/>
    </source>
</evidence>
<dbReference type="Gene3D" id="1.20.120.1370">
    <property type="entry name" value="Regulator of RNA polymerase sigma(70) subunit, domain 4"/>
    <property type="match status" value="1"/>
</dbReference>
<evidence type="ECO:0000256" key="5">
    <source>
        <dbReference type="RuleBase" id="RU004409"/>
    </source>
</evidence>
<dbReference type="Proteomes" id="UP000461443">
    <property type="component" value="Unassembled WGS sequence"/>
</dbReference>
<gene>
    <name evidence="4" type="primary">rsd</name>
    <name evidence="6" type="ORF">GRH90_24730</name>
</gene>
<organism evidence="6 7">
    <name type="scientific">Acerihabitans arboris</name>
    <dbReference type="NCBI Taxonomy" id="2691583"/>
    <lineage>
        <taxon>Bacteria</taxon>
        <taxon>Pseudomonadati</taxon>
        <taxon>Pseudomonadota</taxon>
        <taxon>Gammaproteobacteria</taxon>
        <taxon>Enterobacterales</taxon>
        <taxon>Pectobacteriaceae</taxon>
        <taxon>Acerihabitans</taxon>
    </lineage>
</organism>
<keyword evidence="3 4" id="KW-0804">Transcription</keyword>
<evidence type="ECO:0000256" key="1">
    <source>
        <dbReference type="ARBA" id="ARBA00022490"/>
    </source>
</evidence>
<comment type="caution">
    <text evidence="6">The sequence shown here is derived from an EMBL/GenBank/DDBJ whole genome shotgun (WGS) entry which is preliminary data.</text>
</comment>
<evidence type="ECO:0000313" key="7">
    <source>
        <dbReference type="Proteomes" id="UP000461443"/>
    </source>
</evidence>
<comment type="subunit">
    <text evidence="4">Interacts with RpoD.</text>
</comment>
<dbReference type="EMBL" id="WUBS01000026">
    <property type="protein sequence ID" value="NDL65934.1"/>
    <property type="molecule type" value="Genomic_DNA"/>
</dbReference>
<evidence type="ECO:0000256" key="2">
    <source>
        <dbReference type="ARBA" id="ARBA00023015"/>
    </source>
</evidence>
<evidence type="ECO:0000256" key="4">
    <source>
        <dbReference type="HAMAP-Rule" id="MF_01181"/>
    </source>
</evidence>